<feature type="signal peptide" evidence="4">
    <location>
        <begin position="1"/>
        <end position="32"/>
    </location>
</feature>
<evidence type="ECO:0000313" key="7">
    <source>
        <dbReference type="Proteomes" id="UP000178735"/>
    </source>
</evidence>
<comment type="similarity">
    <text evidence="1 4">Belongs to the PstS family.</text>
</comment>
<dbReference type="Gene3D" id="3.40.190.10">
    <property type="entry name" value="Periplasmic binding protein-like II"/>
    <property type="match status" value="2"/>
</dbReference>
<name>A0A1F7WFW4_9BACT</name>
<dbReference type="CDD" id="cd13653">
    <property type="entry name" value="PBP2_phosphate_like_1"/>
    <property type="match status" value="1"/>
</dbReference>
<keyword evidence="3 4" id="KW-0732">Signal</keyword>
<dbReference type="PANTHER" id="PTHR30570">
    <property type="entry name" value="PERIPLASMIC PHOSPHATE BINDING COMPONENT OF PHOSPHATE ABC TRANSPORTER"/>
    <property type="match status" value="1"/>
</dbReference>
<sequence>MTSNTKIKKHLINSIIAVSAVLLFMTPGAAHASGESRKLMIAGSTSVQPIAEKLAEHFMHKHPGIKIEVQGGGSSAGVQAAYSGAADIGMSSRELKPEEKQLKEFVVAYDAIVLIVHRDNAIENISREDIKKIFAFDITSWNGVSGSNNKGVITVLTREDGSGTRGAFEELIMGTAEIAARALVQDSTGSIREIVSNDIDGLGYISFGSLNERVKALAVDGVKPEMKTFQAKDDGSKYKVIRPFLLLTREEPAGAAKEFMNFIRSTEGVELIKKEGLVPAL</sequence>
<dbReference type="InterPro" id="IPR011862">
    <property type="entry name" value="Phos-bd"/>
</dbReference>
<comment type="function">
    <text evidence="4">Involved in the system for phosphate transport across the cytoplasmic membrane.</text>
</comment>
<accession>A0A1F7WFW4</accession>
<dbReference type="InterPro" id="IPR050811">
    <property type="entry name" value="Phosphate_ABC_transporter"/>
</dbReference>
<dbReference type="STRING" id="1817813.A2008_00310"/>
<dbReference type="EMBL" id="MGFH01000226">
    <property type="protein sequence ID" value="OGM01736.1"/>
    <property type="molecule type" value="Genomic_DNA"/>
</dbReference>
<evidence type="ECO:0000256" key="4">
    <source>
        <dbReference type="RuleBase" id="RU367119"/>
    </source>
</evidence>
<keyword evidence="4" id="KW-0592">Phosphate transport</keyword>
<dbReference type="NCBIfam" id="TIGR02136">
    <property type="entry name" value="ptsS_2"/>
    <property type="match status" value="1"/>
</dbReference>
<protein>
    <recommendedName>
        <fullName evidence="4">Phosphate-binding protein</fullName>
    </recommendedName>
</protein>
<dbReference type="PANTHER" id="PTHR30570:SF1">
    <property type="entry name" value="PHOSPHATE-BINDING PROTEIN PSTS"/>
    <property type="match status" value="1"/>
</dbReference>
<dbReference type="Pfam" id="PF12849">
    <property type="entry name" value="PBP_like_2"/>
    <property type="match status" value="1"/>
</dbReference>
<reference evidence="6 7" key="1">
    <citation type="journal article" date="2016" name="Nat. Commun.">
        <title>Thousands of microbial genomes shed light on interconnected biogeochemical processes in an aquifer system.</title>
        <authorList>
            <person name="Anantharaman K."/>
            <person name="Brown C.T."/>
            <person name="Hug L.A."/>
            <person name="Sharon I."/>
            <person name="Castelle C.J."/>
            <person name="Probst A.J."/>
            <person name="Thomas B.C."/>
            <person name="Singh A."/>
            <person name="Wilkins M.J."/>
            <person name="Karaoz U."/>
            <person name="Brodie E.L."/>
            <person name="Williams K.H."/>
            <person name="Hubbard S.S."/>
            <person name="Banfield J.F."/>
        </authorList>
    </citation>
    <scope>NUCLEOTIDE SEQUENCE [LARGE SCALE GENOMIC DNA]</scope>
</reference>
<proteinExistence type="inferred from homology"/>
<dbReference type="AlphaFoldDB" id="A0A1F7WFW4"/>
<dbReference type="SUPFAM" id="SSF53850">
    <property type="entry name" value="Periplasmic binding protein-like II"/>
    <property type="match status" value="1"/>
</dbReference>
<gene>
    <name evidence="6" type="ORF">A2008_00310</name>
</gene>
<dbReference type="InterPro" id="IPR024370">
    <property type="entry name" value="PBP_domain"/>
</dbReference>
<dbReference type="GO" id="GO:0006817">
    <property type="term" value="P:phosphate ion transport"/>
    <property type="evidence" value="ECO:0007669"/>
    <property type="project" value="UniProtKB-UniRule"/>
</dbReference>
<evidence type="ECO:0000256" key="3">
    <source>
        <dbReference type="ARBA" id="ARBA00022729"/>
    </source>
</evidence>
<keyword evidence="2 4" id="KW-0813">Transport</keyword>
<evidence type="ECO:0000313" key="6">
    <source>
        <dbReference type="EMBL" id="OGM01736.1"/>
    </source>
</evidence>
<dbReference type="GO" id="GO:0042301">
    <property type="term" value="F:phosphate ion binding"/>
    <property type="evidence" value="ECO:0007669"/>
    <property type="project" value="UniProtKB-UniRule"/>
</dbReference>
<comment type="caution">
    <text evidence="6">The sequence shown here is derived from an EMBL/GenBank/DDBJ whole genome shotgun (WGS) entry which is preliminary data.</text>
</comment>
<feature type="domain" description="PBP" evidence="5">
    <location>
        <begin position="32"/>
        <end position="266"/>
    </location>
</feature>
<organism evidence="6 7">
    <name type="scientific">Candidatus Wallbacteria bacterium GWC2_49_35</name>
    <dbReference type="NCBI Taxonomy" id="1817813"/>
    <lineage>
        <taxon>Bacteria</taxon>
        <taxon>Candidatus Walliibacteriota</taxon>
    </lineage>
</organism>
<feature type="chain" id="PRO_5027158353" description="Phosphate-binding protein" evidence="4">
    <location>
        <begin position="33"/>
        <end position="281"/>
    </location>
</feature>
<dbReference type="Proteomes" id="UP000178735">
    <property type="component" value="Unassembled WGS sequence"/>
</dbReference>
<evidence type="ECO:0000256" key="2">
    <source>
        <dbReference type="ARBA" id="ARBA00022448"/>
    </source>
</evidence>
<evidence type="ECO:0000256" key="1">
    <source>
        <dbReference type="ARBA" id="ARBA00008725"/>
    </source>
</evidence>
<evidence type="ECO:0000259" key="5">
    <source>
        <dbReference type="Pfam" id="PF12849"/>
    </source>
</evidence>